<gene>
    <name evidence="2" type="ORF">H9777_07000</name>
</gene>
<keyword evidence="1" id="KW-1133">Transmembrane helix</keyword>
<dbReference type="PROSITE" id="PS51257">
    <property type="entry name" value="PROKAR_LIPOPROTEIN"/>
    <property type="match status" value="1"/>
</dbReference>
<dbReference type="Proteomes" id="UP000783796">
    <property type="component" value="Unassembled WGS sequence"/>
</dbReference>
<sequence>MRAFIYIFLTFIGCSVFLGCKTGKHLTSTDSHTQIIVHDKLIPVFRPSDSASIRALLECDSNGRVLLSWFDMAQSENAKLKFQLDSMGNLLADFKVPSDTVYIQGKDSTIIKAEVKYIEVERKRNAWEKFCIGFTIIALLSIIAFVILKLRSIIKF</sequence>
<proteinExistence type="predicted"/>
<evidence type="ECO:0000313" key="3">
    <source>
        <dbReference type="Proteomes" id="UP000783796"/>
    </source>
</evidence>
<evidence type="ECO:0000313" key="2">
    <source>
        <dbReference type="EMBL" id="MBU3838049.1"/>
    </source>
</evidence>
<reference evidence="2" key="2">
    <citation type="submission" date="2021-04" db="EMBL/GenBank/DDBJ databases">
        <authorList>
            <person name="Gilroy R."/>
        </authorList>
    </citation>
    <scope>NUCLEOTIDE SEQUENCE</scope>
    <source>
        <strain evidence="2">G4-2901</strain>
    </source>
</reference>
<dbReference type="AlphaFoldDB" id="A0A948WWW5"/>
<protein>
    <recommendedName>
        <fullName evidence="4">Lipoprotein</fullName>
    </recommendedName>
</protein>
<accession>A0A948WWW5</accession>
<keyword evidence="1" id="KW-0812">Transmembrane</keyword>
<evidence type="ECO:0008006" key="4">
    <source>
        <dbReference type="Google" id="ProtNLM"/>
    </source>
</evidence>
<feature type="transmembrane region" description="Helical" evidence="1">
    <location>
        <begin position="132"/>
        <end position="150"/>
    </location>
</feature>
<dbReference type="EMBL" id="JAHLFW010000063">
    <property type="protein sequence ID" value="MBU3838049.1"/>
    <property type="molecule type" value="Genomic_DNA"/>
</dbReference>
<keyword evidence="1" id="KW-0472">Membrane</keyword>
<evidence type="ECO:0000256" key="1">
    <source>
        <dbReference type="SAM" id="Phobius"/>
    </source>
</evidence>
<organism evidence="2 3">
    <name type="scientific">Candidatus Phocaeicola faecigallinarum</name>
    <dbReference type="NCBI Taxonomy" id="2838732"/>
    <lineage>
        <taxon>Bacteria</taxon>
        <taxon>Pseudomonadati</taxon>
        <taxon>Bacteroidota</taxon>
        <taxon>Bacteroidia</taxon>
        <taxon>Bacteroidales</taxon>
        <taxon>Bacteroidaceae</taxon>
        <taxon>Phocaeicola</taxon>
    </lineage>
</organism>
<comment type="caution">
    <text evidence="2">The sequence shown here is derived from an EMBL/GenBank/DDBJ whole genome shotgun (WGS) entry which is preliminary data.</text>
</comment>
<name>A0A948WWW5_9BACT</name>
<reference evidence="2" key="1">
    <citation type="journal article" date="2021" name="PeerJ">
        <title>Extensive microbial diversity within the chicken gut microbiome revealed by metagenomics and culture.</title>
        <authorList>
            <person name="Gilroy R."/>
            <person name="Ravi A."/>
            <person name="Getino M."/>
            <person name="Pursley I."/>
            <person name="Horton D.L."/>
            <person name="Alikhan N.F."/>
            <person name="Baker D."/>
            <person name="Gharbi K."/>
            <person name="Hall N."/>
            <person name="Watson M."/>
            <person name="Adriaenssens E.M."/>
            <person name="Foster-Nyarko E."/>
            <person name="Jarju S."/>
            <person name="Secka A."/>
            <person name="Antonio M."/>
            <person name="Oren A."/>
            <person name="Chaudhuri R.R."/>
            <person name="La Ragione R."/>
            <person name="Hildebrand F."/>
            <person name="Pallen M.J."/>
        </authorList>
    </citation>
    <scope>NUCLEOTIDE SEQUENCE</scope>
    <source>
        <strain evidence="2">G4-2901</strain>
    </source>
</reference>